<evidence type="ECO:0000313" key="3">
    <source>
        <dbReference type="EMBL" id="KAF8682671.1"/>
    </source>
</evidence>
<dbReference type="Pfam" id="PF09797">
    <property type="entry name" value="NatB_MDM20"/>
    <property type="match status" value="1"/>
</dbReference>
<evidence type="ECO:0000313" key="4">
    <source>
        <dbReference type="Proteomes" id="UP000650582"/>
    </source>
</evidence>
<protein>
    <submittedName>
        <fullName evidence="3">N-acetyltransferase B complex (NatB) non catalytic subunit</fullName>
    </submittedName>
</protein>
<dbReference type="EMBL" id="JACYCC010000035">
    <property type="protein sequence ID" value="KAF8682671.1"/>
    <property type="molecule type" value="Genomic_DNA"/>
</dbReference>
<dbReference type="AlphaFoldDB" id="A0A8H7HCY0"/>
<reference evidence="3" key="1">
    <citation type="submission" date="2020-09" db="EMBL/GenBank/DDBJ databases">
        <title>Comparative genome analyses of four rice-infecting Rhizoctonia solani isolates reveal extensive enrichment of homogalacturonan modification genes.</title>
        <authorList>
            <person name="Lee D.-Y."/>
            <person name="Jeon J."/>
            <person name="Kim K.-T."/>
            <person name="Cheong K."/>
            <person name="Song H."/>
            <person name="Choi G."/>
            <person name="Ko J."/>
            <person name="Opiyo S.O."/>
            <person name="Zuo S."/>
            <person name="Madhav S."/>
            <person name="Lee Y.-H."/>
            <person name="Wang G.-L."/>
        </authorList>
    </citation>
    <scope>NUCLEOTIDE SEQUENCE</scope>
    <source>
        <strain evidence="3">AG1-IA YN-7</strain>
    </source>
</reference>
<keyword evidence="3" id="KW-0808">Transferase</keyword>
<name>A0A8H7HCY0_9AGAM</name>
<dbReference type="Proteomes" id="UP000650582">
    <property type="component" value="Unassembled WGS sequence"/>
</dbReference>
<dbReference type="InterPro" id="IPR019183">
    <property type="entry name" value="NAA25_NatB_aux_su"/>
</dbReference>
<comment type="caution">
    <text evidence="3">The sequence shown here is derived from an EMBL/GenBank/DDBJ whole genome shotgun (WGS) entry which is preliminary data.</text>
</comment>
<feature type="compositionally biased region" description="Polar residues" evidence="2">
    <location>
        <begin position="775"/>
        <end position="786"/>
    </location>
</feature>
<dbReference type="Pfam" id="PF14559">
    <property type="entry name" value="TPR_19"/>
    <property type="match status" value="1"/>
</dbReference>
<proteinExistence type="inferred from homology"/>
<dbReference type="GO" id="GO:0016740">
    <property type="term" value="F:transferase activity"/>
    <property type="evidence" value="ECO:0007669"/>
    <property type="project" value="UniProtKB-KW"/>
</dbReference>
<dbReference type="InterPro" id="IPR011990">
    <property type="entry name" value="TPR-like_helical_dom_sf"/>
</dbReference>
<dbReference type="SUPFAM" id="SSF48452">
    <property type="entry name" value="TPR-like"/>
    <property type="match status" value="1"/>
</dbReference>
<comment type="similarity">
    <text evidence="1">Belongs to the MDM20/NAA25 family.</text>
</comment>
<evidence type="ECO:0000256" key="1">
    <source>
        <dbReference type="ARBA" id="ARBA00006298"/>
    </source>
</evidence>
<evidence type="ECO:0000256" key="2">
    <source>
        <dbReference type="SAM" id="MobiDB-lite"/>
    </source>
</evidence>
<dbReference type="PANTHER" id="PTHR22767">
    <property type="entry name" value="N-TERMINAL ACETYLTRANSFERASE-RELATED"/>
    <property type="match status" value="1"/>
</dbReference>
<feature type="region of interest" description="Disordered" evidence="2">
    <location>
        <begin position="308"/>
        <end position="328"/>
    </location>
</feature>
<feature type="region of interest" description="Disordered" evidence="2">
    <location>
        <begin position="767"/>
        <end position="790"/>
    </location>
</feature>
<dbReference type="PANTHER" id="PTHR22767:SF3">
    <property type="entry name" value="N-ALPHA-ACETYLTRANSFERASE 25, NATB AUXILIARY SUBUNIT"/>
    <property type="match status" value="1"/>
</dbReference>
<organism evidence="3 4">
    <name type="scientific">Rhizoctonia solani</name>
    <dbReference type="NCBI Taxonomy" id="456999"/>
    <lineage>
        <taxon>Eukaryota</taxon>
        <taxon>Fungi</taxon>
        <taxon>Dikarya</taxon>
        <taxon>Basidiomycota</taxon>
        <taxon>Agaricomycotina</taxon>
        <taxon>Agaricomycetes</taxon>
        <taxon>Cantharellales</taxon>
        <taxon>Ceratobasidiaceae</taxon>
        <taxon>Rhizoctonia</taxon>
    </lineage>
</organism>
<dbReference type="Gene3D" id="1.25.40.1040">
    <property type="match status" value="1"/>
</dbReference>
<dbReference type="GO" id="GO:0031416">
    <property type="term" value="C:NatB complex"/>
    <property type="evidence" value="ECO:0007669"/>
    <property type="project" value="TreeGrafter"/>
</dbReference>
<accession>A0A8H7HCY0</accession>
<sequence length="988" mass="109570">MSDRKLQPIYGEYNNCSFMDTHLLKMNAEALDSATPKLALQLCNKALKKQPDSALIKSLKALALIRAGKLEECIALADQLVAAKPVDENVLSTLAHVLRALDRPQDVVNLYDDAYKQHPNNEELGCQAFIAMAKMGSWRTAQQTALRLNRTFPTSVPESRYAFWAISCMMMQARAPDTPRTMKPTLLGLALRMIEALPKPGAAATPDKVWLHMSVLIDLGKLEKEDGANDSEKGINRFNKALELIVQSQQVVQSSLVCEELRKEAMMLAERYVEEREICKTRLEANDRNYIQFGGLIETTLAIIKKQQAGETPIPAPPAEGETEPKPVPGSEELYAETVDIFTKISQKDGADERAAPLALIQFEVDRRKTDIKLDSVAPDNLYLLLTKYFEKIGSKACCYDDLADAIASLPEDSSELSKWIKFLEDQTEDLASVNGLRRAVNVAKMLRTGKLTVEKISPEDEATSARKYLKAYLDAAPICENYPETEQQPRDDLAILAASAMVSAYSGSGKTSHLTQAVVILEYALSKSPYNARFRILLVRLYRLIGAPTLAHEHYKGLRIKQTQHDTLSHLVLARASTFCMAGDSELVGECIESSQIYTANVQETPELVARAFVGEKFAQVPNFVEFEEKLECSLQRDLTKMEHTRMRLGFEAQAVESLVLELQDLQLTIVRAHHDNRDMSVIPNYQPRGQNIVDQTSMGPSPGLPWLNVFLQIYIRALEDSLGPSHFTGREYSFDDESQLTPLEVEFRKFTDNLNEWLVIRELPKTEKATPENGDNTNGGSETPKSAADVPALAAGVIDYFEGLYKKFDEISKDETKLPWESLHIAGLAQEALVLFEIQSAQFKVPTTGKAKKEPVAQGIKGIRPRASKALKDLAAAMVAFGEEAGSEAKQKSFVEDCKDLEEFTGAKAQTLVNNIAKRVAGARKSMEMIVNREDPAHIGIAYAALRLAPTKNALIMFKMNENSVTHTAESSGSSGAWSIGLDYEP</sequence>
<gene>
    <name evidence="3" type="ORF">RHS04_02117</name>
</gene>